<dbReference type="CDD" id="cd09232">
    <property type="entry name" value="Snurportin-1_C"/>
    <property type="match status" value="1"/>
</dbReference>
<comment type="similarity">
    <text evidence="4">Belongs to the snurportin family.</text>
</comment>
<dbReference type="Proteomes" id="UP001314205">
    <property type="component" value="Unassembled WGS sequence"/>
</dbReference>
<dbReference type="PANTHER" id="PTHR13403:SF6">
    <property type="entry name" value="SNURPORTIN-1"/>
    <property type="match status" value="1"/>
</dbReference>
<evidence type="ECO:0000256" key="7">
    <source>
        <dbReference type="ARBA" id="ARBA00022490"/>
    </source>
</evidence>
<evidence type="ECO:0000313" key="13">
    <source>
        <dbReference type="Proteomes" id="UP001314205"/>
    </source>
</evidence>
<evidence type="ECO:0000256" key="10">
    <source>
        <dbReference type="SAM" id="MobiDB-lite"/>
    </source>
</evidence>
<reference evidence="12 13" key="1">
    <citation type="submission" date="2023-11" db="EMBL/GenBank/DDBJ databases">
        <authorList>
            <person name="Hedman E."/>
            <person name="Englund M."/>
            <person name="Stromberg M."/>
            <person name="Nyberg Akerstrom W."/>
            <person name="Nylinder S."/>
            <person name="Jareborg N."/>
            <person name="Kallberg Y."/>
            <person name="Kronander E."/>
        </authorList>
    </citation>
    <scope>NUCLEOTIDE SEQUENCE [LARGE SCALE GENOMIC DNA]</scope>
</reference>
<gene>
    <name evidence="12" type="ORF">PARMNEM_LOCUS20464</name>
</gene>
<dbReference type="EMBL" id="CAVLGL010000137">
    <property type="protein sequence ID" value="CAK1601892.1"/>
    <property type="molecule type" value="Genomic_DNA"/>
</dbReference>
<evidence type="ECO:0000256" key="9">
    <source>
        <dbReference type="ARBA" id="ARBA00023242"/>
    </source>
</evidence>
<dbReference type="AlphaFoldDB" id="A0AAV1M675"/>
<evidence type="ECO:0000256" key="4">
    <source>
        <dbReference type="ARBA" id="ARBA00007540"/>
    </source>
</evidence>
<dbReference type="InterPro" id="IPR017336">
    <property type="entry name" value="Snurportin-1"/>
</dbReference>
<sequence length="367" mass="42473">MDEVLNKFDTVLNCEELRGDQKQNNYESLYKNWGKFGNQEVRRKEILSIQKGNRNHELDSLRGLLELVGGVKEDHIFKSQRVAYRPNIYVAGFHKTSPVYNNVLMLSEWLIEKPEDFNENWYVVPCPTGVRVLVVADNGITKFFTKNGRFLMECRTALPGGNPTDINQRRGSFCVLDGFYVEKNNTMYVLDLLAWNSQPMTDGETEFRQYWLKTQLQELGDLYKVSKKNKVIFQLLPMVSCSMESFNNFMMKYPQFESNFPPLDGLLFYHKKAHYVAGETPLVGWLFPFMVKEVLGSNVTVNSIHELQKPSDYVTQADFIQKFTAKHAKRQNRSRRSSSNIMETETVGCKDRDQASDSAQQQEKITS</sequence>
<evidence type="ECO:0000256" key="8">
    <source>
        <dbReference type="ARBA" id="ARBA00022884"/>
    </source>
</evidence>
<dbReference type="GO" id="GO:0061015">
    <property type="term" value="P:snRNA import into nucleus"/>
    <property type="evidence" value="ECO:0007669"/>
    <property type="project" value="InterPro"/>
</dbReference>
<evidence type="ECO:0000256" key="2">
    <source>
        <dbReference type="ARBA" id="ARBA00004123"/>
    </source>
</evidence>
<dbReference type="GO" id="GO:0005737">
    <property type="term" value="C:cytoplasm"/>
    <property type="evidence" value="ECO:0007669"/>
    <property type="project" value="UniProtKB-SubCell"/>
</dbReference>
<keyword evidence="6" id="KW-0813">Transport</keyword>
<dbReference type="GO" id="GO:0003723">
    <property type="term" value="F:RNA binding"/>
    <property type="evidence" value="ECO:0007669"/>
    <property type="project" value="UniProtKB-KW"/>
</dbReference>
<dbReference type="InterPro" id="IPR047857">
    <property type="entry name" value="Snurportin1_C"/>
</dbReference>
<comment type="caution">
    <text evidence="12">The sequence shown here is derived from an EMBL/GenBank/DDBJ whole genome shotgun (WGS) entry which is preliminary data.</text>
</comment>
<keyword evidence="7" id="KW-0963">Cytoplasm</keyword>
<feature type="compositionally biased region" description="Low complexity" evidence="10">
    <location>
        <begin position="356"/>
        <end position="367"/>
    </location>
</feature>
<dbReference type="Gene3D" id="3.30.470.30">
    <property type="entry name" value="DNA ligase/mRNA capping enzyme"/>
    <property type="match status" value="1"/>
</dbReference>
<dbReference type="PANTHER" id="PTHR13403">
    <property type="entry name" value="SNURPORTIN1 RNUT1 PROTEIN RNA, U TRANSPORTER 1"/>
    <property type="match status" value="1"/>
</dbReference>
<organism evidence="12 13">
    <name type="scientific">Parnassius mnemosyne</name>
    <name type="common">clouded apollo</name>
    <dbReference type="NCBI Taxonomy" id="213953"/>
    <lineage>
        <taxon>Eukaryota</taxon>
        <taxon>Metazoa</taxon>
        <taxon>Ecdysozoa</taxon>
        <taxon>Arthropoda</taxon>
        <taxon>Hexapoda</taxon>
        <taxon>Insecta</taxon>
        <taxon>Pterygota</taxon>
        <taxon>Neoptera</taxon>
        <taxon>Endopterygota</taxon>
        <taxon>Lepidoptera</taxon>
        <taxon>Glossata</taxon>
        <taxon>Ditrysia</taxon>
        <taxon>Papilionoidea</taxon>
        <taxon>Papilionidae</taxon>
        <taxon>Parnassiinae</taxon>
        <taxon>Parnassini</taxon>
        <taxon>Parnassius</taxon>
        <taxon>Driopa</taxon>
    </lineage>
</organism>
<keyword evidence="9" id="KW-0539">Nucleus</keyword>
<feature type="region of interest" description="Disordered" evidence="10">
    <location>
        <begin position="329"/>
        <end position="367"/>
    </location>
</feature>
<dbReference type="SUPFAM" id="SSF56091">
    <property type="entry name" value="DNA ligase/mRNA capping enzyme, catalytic domain"/>
    <property type="match status" value="1"/>
</dbReference>
<evidence type="ECO:0000259" key="11">
    <source>
        <dbReference type="Pfam" id="PF21974"/>
    </source>
</evidence>
<name>A0AAV1M675_9NEOP</name>
<protein>
    <recommendedName>
        <fullName evidence="5">Snurportin-1</fullName>
    </recommendedName>
</protein>
<proteinExistence type="inferred from homology"/>
<comment type="function">
    <text evidence="1">Functions as an U snRNP-specific nuclear import adapter. Involved in the trimethylguanosine (m3G)-cap-dependent nuclear import of U snRNPs. Binds specifically to the terminal m3G-cap U snRNAs.</text>
</comment>
<dbReference type="GO" id="GO:0005634">
    <property type="term" value="C:nucleus"/>
    <property type="evidence" value="ECO:0007669"/>
    <property type="project" value="UniProtKB-SubCell"/>
</dbReference>
<dbReference type="Pfam" id="PF21974">
    <property type="entry name" value="SPN1_m3Gcap_bd"/>
    <property type="match status" value="1"/>
</dbReference>
<evidence type="ECO:0000256" key="5">
    <source>
        <dbReference type="ARBA" id="ARBA00016034"/>
    </source>
</evidence>
<comment type="subcellular location">
    <subcellularLocation>
        <location evidence="3">Cytoplasm</location>
    </subcellularLocation>
    <subcellularLocation>
        <location evidence="2">Nucleus</location>
    </subcellularLocation>
</comment>
<evidence type="ECO:0000256" key="1">
    <source>
        <dbReference type="ARBA" id="ARBA00003975"/>
    </source>
</evidence>
<keyword evidence="13" id="KW-1185">Reference proteome</keyword>
<keyword evidence="8" id="KW-0694">RNA-binding</keyword>
<accession>A0AAV1M675</accession>
<evidence type="ECO:0000256" key="3">
    <source>
        <dbReference type="ARBA" id="ARBA00004496"/>
    </source>
</evidence>
<evidence type="ECO:0000256" key="6">
    <source>
        <dbReference type="ARBA" id="ARBA00022448"/>
    </source>
</evidence>
<evidence type="ECO:0000313" key="12">
    <source>
        <dbReference type="EMBL" id="CAK1601892.1"/>
    </source>
</evidence>
<feature type="domain" description="Snurportin-1 m3G cap-binding" evidence="11">
    <location>
        <begin position="104"/>
        <end position="288"/>
    </location>
</feature>